<dbReference type="FunFam" id="1.10.510.10:FF:000021">
    <property type="entry name" value="Serine/threonine protein kinase"/>
    <property type="match status" value="1"/>
</dbReference>
<accession>A0A2M8QC91</accession>
<feature type="transmembrane region" description="Helical" evidence="10">
    <location>
        <begin position="383"/>
        <end position="407"/>
    </location>
</feature>
<dbReference type="Proteomes" id="UP000230790">
    <property type="component" value="Unassembled WGS sequence"/>
</dbReference>
<dbReference type="SUPFAM" id="SSF56112">
    <property type="entry name" value="Protein kinase-like (PK-like)"/>
    <property type="match status" value="1"/>
</dbReference>
<keyword evidence="10" id="KW-0812">Transmembrane</keyword>
<dbReference type="PROSITE" id="PS00108">
    <property type="entry name" value="PROTEIN_KINASE_ST"/>
    <property type="match status" value="1"/>
</dbReference>
<dbReference type="Gene3D" id="3.30.10.20">
    <property type="match status" value="2"/>
</dbReference>
<dbReference type="GO" id="GO:0005524">
    <property type="term" value="F:ATP binding"/>
    <property type="evidence" value="ECO:0007669"/>
    <property type="project" value="UniProtKB-KW"/>
</dbReference>
<evidence type="ECO:0000256" key="5">
    <source>
        <dbReference type="ARBA" id="ARBA00022777"/>
    </source>
</evidence>
<feature type="compositionally biased region" description="Low complexity" evidence="9">
    <location>
        <begin position="33"/>
        <end position="47"/>
    </location>
</feature>
<dbReference type="Pfam" id="PF03793">
    <property type="entry name" value="PASTA"/>
    <property type="match status" value="2"/>
</dbReference>
<dbReference type="PROSITE" id="PS51178">
    <property type="entry name" value="PASTA"/>
    <property type="match status" value="1"/>
</dbReference>
<reference evidence="13 14" key="1">
    <citation type="submission" date="2017-11" db="EMBL/GenBank/DDBJ databases">
        <title>Evolution of Phototrophy in the Chloroflexi Phylum Driven by Horizontal Gene Transfer.</title>
        <authorList>
            <person name="Ward L.M."/>
            <person name="Hemp J."/>
            <person name="Shih P.M."/>
            <person name="Mcglynn S.E."/>
            <person name="Fischer W."/>
        </authorList>
    </citation>
    <scope>NUCLEOTIDE SEQUENCE [LARGE SCALE GENOMIC DNA]</scope>
    <source>
        <strain evidence="13">JP3_7</strain>
    </source>
</reference>
<evidence type="ECO:0000313" key="13">
    <source>
        <dbReference type="EMBL" id="PJF47409.1"/>
    </source>
</evidence>
<keyword evidence="2" id="KW-0723">Serine/threonine-protein kinase</keyword>
<evidence type="ECO:0000313" key="14">
    <source>
        <dbReference type="Proteomes" id="UP000230790"/>
    </source>
</evidence>
<dbReference type="SMART" id="SM00220">
    <property type="entry name" value="S_TKc"/>
    <property type="match status" value="1"/>
</dbReference>
<dbReference type="CDD" id="cd06577">
    <property type="entry name" value="PASTA_pknB"/>
    <property type="match status" value="2"/>
</dbReference>
<dbReference type="FunFam" id="3.30.200.20:FF:000035">
    <property type="entry name" value="Serine/threonine protein kinase Stk1"/>
    <property type="match status" value="1"/>
</dbReference>
<keyword evidence="6" id="KW-0067">ATP-binding</keyword>
<dbReference type="GO" id="GO:0004674">
    <property type="term" value="F:protein serine/threonine kinase activity"/>
    <property type="evidence" value="ECO:0007669"/>
    <property type="project" value="UniProtKB-KW"/>
</dbReference>
<gene>
    <name evidence="13" type="ORF">CUN48_08780</name>
</gene>
<feature type="compositionally biased region" description="Polar residues" evidence="9">
    <location>
        <begin position="1"/>
        <end position="10"/>
    </location>
</feature>
<dbReference type="Pfam" id="PF00069">
    <property type="entry name" value="Pkinase"/>
    <property type="match status" value="1"/>
</dbReference>
<dbReference type="InterPro" id="IPR005543">
    <property type="entry name" value="PASTA_dom"/>
</dbReference>
<evidence type="ECO:0000256" key="7">
    <source>
        <dbReference type="ARBA" id="ARBA00047899"/>
    </source>
</evidence>
<dbReference type="EMBL" id="PGTN01000050">
    <property type="protein sequence ID" value="PJF47409.1"/>
    <property type="molecule type" value="Genomic_DNA"/>
</dbReference>
<evidence type="ECO:0000256" key="9">
    <source>
        <dbReference type="SAM" id="MobiDB-lite"/>
    </source>
</evidence>
<dbReference type="PANTHER" id="PTHR43289:SF34">
    <property type="entry name" value="SERINE_THREONINE-PROTEIN KINASE YBDM-RELATED"/>
    <property type="match status" value="1"/>
</dbReference>
<organism evidence="13 14">
    <name type="scientific">Candidatus Thermofonsia Clade 3 bacterium</name>
    <dbReference type="NCBI Taxonomy" id="2364212"/>
    <lineage>
        <taxon>Bacteria</taxon>
        <taxon>Bacillati</taxon>
        <taxon>Chloroflexota</taxon>
        <taxon>Candidatus Thermofontia</taxon>
        <taxon>Candidatus Thermofonsia Clade 3</taxon>
    </lineage>
</organism>
<dbReference type="InterPro" id="IPR008271">
    <property type="entry name" value="Ser/Thr_kinase_AS"/>
</dbReference>
<keyword evidence="3" id="KW-0808">Transferase</keyword>
<comment type="catalytic activity">
    <reaction evidence="8">
        <text>L-seryl-[protein] + ATP = O-phospho-L-seryl-[protein] + ADP + H(+)</text>
        <dbReference type="Rhea" id="RHEA:17989"/>
        <dbReference type="Rhea" id="RHEA-COMP:9863"/>
        <dbReference type="Rhea" id="RHEA-COMP:11604"/>
        <dbReference type="ChEBI" id="CHEBI:15378"/>
        <dbReference type="ChEBI" id="CHEBI:29999"/>
        <dbReference type="ChEBI" id="CHEBI:30616"/>
        <dbReference type="ChEBI" id="CHEBI:83421"/>
        <dbReference type="ChEBI" id="CHEBI:456216"/>
        <dbReference type="EC" id="2.7.11.1"/>
    </reaction>
</comment>
<evidence type="ECO:0000256" key="3">
    <source>
        <dbReference type="ARBA" id="ARBA00022679"/>
    </source>
</evidence>
<evidence type="ECO:0000256" key="2">
    <source>
        <dbReference type="ARBA" id="ARBA00022527"/>
    </source>
</evidence>
<protein>
    <recommendedName>
        <fullName evidence="1">non-specific serine/threonine protein kinase</fullName>
        <ecNumber evidence="1">2.7.11.1</ecNumber>
    </recommendedName>
</protein>
<dbReference type="InterPro" id="IPR000719">
    <property type="entry name" value="Prot_kinase_dom"/>
</dbReference>
<evidence type="ECO:0000259" key="12">
    <source>
        <dbReference type="PROSITE" id="PS51178"/>
    </source>
</evidence>
<proteinExistence type="predicted"/>
<feature type="region of interest" description="Disordered" evidence="9">
    <location>
        <begin position="1"/>
        <end position="47"/>
    </location>
</feature>
<keyword evidence="4" id="KW-0547">Nucleotide-binding</keyword>
<comment type="catalytic activity">
    <reaction evidence="7">
        <text>L-threonyl-[protein] + ATP = O-phospho-L-threonyl-[protein] + ADP + H(+)</text>
        <dbReference type="Rhea" id="RHEA:46608"/>
        <dbReference type="Rhea" id="RHEA-COMP:11060"/>
        <dbReference type="Rhea" id="RHEA-COMP:11605"/>
        <dbReference type="ChEBI" id="CHEBI:15378"/>
        <dbReference type="ChEBI" id="CHEBI:30013"/>
        <dbReference type="ChEBI" id="CHEBI:30616"/>
        <dbReference type="ChEBI" id="CHEBI:61977"/>
        <dbReference type="ChEBI" id="CHEBI:456216"/>
        <dbReference type="EC" id="2.7.11.1"/>
    </reaction>
</comment>
<dbReference type="EC" id="2.7.11.1" evidence="1"/>
<evidence type="ECO:0000256" key="6">
    <source>
        <dbReference type="ARBA" id="ARBA00022840"/>
    </source>
</evidence>
<dbReference type="Gene3D" id="3.30.200.20">
    <property type="entry name" value="Phosphorylase Kinase, domain 1"/>
    <property type="match status" value="1"/>
</dbReference>
<evidence type="ECO:0000256" key="1">
    <source>
        <dbReference type="ARBA" id="ARBA00012513"/>
    </source>
</evidence>
<dbReference type="PROSITE" id="PS50011">
    <property type="entry name" value="PROTEIN_KINASE_DOM"/>
    <property type="match status" value="1"/>
</dbReference>
<dbReference type="AlphaFoldDB" id="A0A2M8QC91"/>
<feature type="domain" description="PASTA" evidence="12">
    <location>
        <begin position="435"/>
        <end position="502"/>
    </location>
</feature>
<keyword evidence="5" id="KW-0418">Kinase</keyword>
<dbReference type="Gene3D" id="1.10.510.10">
    <property type="entry name" value="Transferase(Phosphotransferase) domain 1"/>
    <property type="match status" value="1"/>
</dbReference>
<feature type="domain" description="Protein kinase" evidence="11">
    <location>
        <begin position="56"/>
        <end position="326"/>
    </location>
</feature>
<keyword evidence="10" id="KW-1133">Transmembrane helix</keyword>
<dbReference type="PANTHER" id="PTHR43289">
    <property type="entry name" value="MITOGEN-ACTIVATED PROTEIN KINASE KINASE KINASE 20-RELATED"/>
    <property type="match status" value="1"/>
</dbReference>
<name>A0A2M8QC91_9CHLR</name>
<evidence type="ECO:0000256" key="8">
    <source>
        <dbReference type="ARBA" id="ARBA00048679"/>
    </source>
</evidence>
<dbReference type="CDD" id="cd14014">
    <property type="entry name" value="STKc_PknB_like"/>
    <property type="match status" value="1"/>
</dbReference>
<dbReference type="SMART" id="SM00740">
    <property type="entry name" value="PASTA"/>
    <property type="match status" value="2"/>
</dbReference>
<sequence>MRGRSNSNTRRASRGKRPITNNASVETSRMRETTMSSSQPSAGGPSPKFTLLNDRYRLLATLAAGGMATVYKGQDMLLGRLVAIKLLRERYAGDPHFVQRFRQEAQAAAHLNHPNIVTIYDVGQDVVNGRERHYIVMELVEGQDLKQALRGRAANGRPFTIEEAVDAARQVCEGVGYAHRRGLVHCDLKPQNVMLTADGQAKVTDFGIARAYTAIPNTDERADVVWGSPQYYAPEQAAGAPPTPASDVYSIGVMLYEMLAGQLPFESSDPLRLAQMHQMMPPPSLCTLNPSVSPQLESIVMRALAKDPAQRYRDANQLARALSAYALQSAEQTLMNLPPVAPPPAAVVRRPTPPSSTGAPSAPMITSHAAAPTATPAQTGPDVLLWLLAAIAFLCVLGLIPLYVLVYQAYQTPPTPRAPTATPPNPTAALPITSGNFKVKTPALAGKTLEEAARELALLGLGIRVAEERPDNSTAQRVVLEQRPPADMLVDPGAVIEVVLSKPAEAREVPGDLIGRALDATISQTLATLGWNIAVTEALDFAPRGVILAMTPPAGSRLAAGETLTLTVSSGGRIALNVDMGPVTLEAVTLQRATYFPGQTVQFNVTWRANQPVGRDYKVGWYLFNPEMTAVLAQGEDRAPRHKGLPAPTSAWNSGMIIEDTYTLRIPDGLAPGAYGLVVGMYDGNGRLNVLHPGNAVALNDLVVLCRIFVQ</sequence>
<evidence type="ECO:0000259" key="11">
    <source>
        <dbReference type="PROSITE" id="PS50011"/>
    </source>
</evidence>
<keyword evidence="10" id="KW-0472">Membrane</keyword>
<comment type="caution">
    <text evidence="13">The sequence shown here is derived from an EMBL/GenBank/DDBJ whole genome shotgun (WGS) entry which is preliminary data.</text>
</comment>
<dbReference type="InterPro" id="IPR011009">
    <property type="entry name" value="Kinase-like_dom_sf"/>
</dbReference>
<evidence type="ECO:0000256" key="4">
    <source>
        <dbReference type="ARBA" id="ARBA00022741"/>
    </source>
</evidence>
<evidence type="ECO:0000256" key="10">
    <source>
        <dbReference type="SAM" id="Phobius"/>
    </source>
</evidence>